<name>A0ABS6MKJ0_9GAMM</name>
<evidence type="ECO:0000313" key="2">
    <source>
        <dbReference type="EMBL" id="MBV2129339.1"/>
    </source>
</evidence>
<comment type="caution">
    <text evidence="2">The sequence shown here is derived from an EMBL/GenBank/DDBJ whole genome shotgun (WGS) entry which is preliminary data.</text>
</comment>
<evidence type="ECO:0000256" key="1">
    <source>
        <dbReference type="SAM" id="Phobius"/>
    </source>
</evidence>
<keyword evidence="1" id="KW-1133">Transmembrane helix</keyword>
<evidence type="ECO:0000313" key="3">
    <source>
        <dbReference type="Proteomes" id="UP000704611"/>
    </source>
</evidence>
<accession>A0ABS6MKJ0</accession>
<gene>
    <name evidence="2" type="ORF">KQY15_09550</name>
</gene>
<keyword evidence="3" id="KW-1185">Reference proteome</keyword>
<proteinExistence type="predicted"/>
<dbReference type="Proteomes" id="UP000704611">
    <property type="component" value="Unassembled WGS sequence"/>
</dbReference>
<protein>
    <submittedName>
        <fullName evidence="2">Uncharacterized protein</fullName>
    </submittedName>
</protein>
<organism evidence="2 3">
    <name type="scientific">Arsukibacterium indicum</name>
    <dbReference type="NCBI Taxonomy" id="2848612"/>
    <lineage>
        <taxon>Bacteria</taxon>
        <taxon>Pseudomonadati</taxon>
        <taxon>Pseudomonadota</taxon>
        <taxon>Gammaproteobacteria</taxon>
        <taxon>Chromatiales</taxon>
        <taxon>Chromatiaceae</taxon>
        <taxon>Arsukibacterium</taxon>
    </lineage>
</organism>
<keyword evidence="1" id="KW-0472">Membrane</keyword>
<feature type="transmembrane region" description="Helical" evidence="1">
    <location>
        <begin position="12"/>
        <end position="30"/>
    </location>
</feature>
<feature type="transmembrane region" description="Helical" evidence="1">
    <location>
        <begin position="36"/>
        <end position="54"/>
    </location>
</feature>
<keyword evidence="1" id="KW-0812">Transmembrane</keyword>
<dbReference type="RefSeq" id="WP_217668953.1">
    <property type="nucleotide sequence ID" value="NZ_JAHRID010000003.1"/>
</dbReference>
<reference evidence="2 3" key="1">
    <citation type="submission" date="2021-06" db="EMBL/GenBank/DDBJ databases">
        <title>Rheinheimera indica sp. nov., isolated from deep-sea sediment.</title>
        <authorList>
            <person name="Wang Z."/>
            <person name="Zhang X.-Y."/>
        </authorList>
    </citation>
    <scope>NUCLEOTIDE SEQUENCE [LARGE SCALE GENOMIC DNA]</scope>
    <source>
        <strain evidence="2 3">SM2107</strain>
    </source>
</reference>
<sequence>MISEPEKPKNYHRDYAVICVLALLIAALLIYFQVQYVTVIIPVAFVTIAPLFWFRDYHKAQKAYLDKKTAAKNQEQHQSKSDVNQNIANYVATQRLKGRIKNGGSFGFSCAEQAPSKTRPLGARFATSCSPFRRALAGIALPAK</sequence>
<dbReference type="EMBL" id="JAHRID010000003">
    <property type="protein sequence ID" value="MBV2129339.1"/>
    <property type="molecule type" value="Genomic_DNA"/>
</dbReference>